<comment type="caution">
    <text evidence="1">The sequence shown here is derived from an EMBL/GenBank/DDBJ whole genome shotgun (WGS) entry which is preliminary data.</text>
</comment>
<name>A0A4Y2T7M3_ARAVE</name>
<gene>
    <name evidence="1" type="ORF">AVEN_218267_1</name>
</gene>
<accession>A0A4Y2T7M3</accession>
<reference evidence="1 2" key="1">
    <citation type="journal article" date="2019" name="Sci. Rep.">
        <title>Orb-weaving spider Araneus ventricosus genome elucidates the spidroin gene catalogue.</title>
        <authorList>
            <person name="Kono N."/>
            <person name="Nakamura H."/>
            <person name="Ohtoshi R."/>
            <person name="Moran D.A.P."/>
            <person name="Shinohara A."/>
            <person name="Yoshida Y."/>
            <person name="Fujiwara M."/>
            <person name="Mori M."/>
            <person name="Tomita M."/>
            <person name="Arakawa K."/>
        </authorList>
    </citation>
    <scope>NUCLEOTIDE SEQUENCE [LARGE SCALE GENOMIC DNA]</scope>
</reference>
<organism evidence="1 2">
    <name type="scientific">Araneus ventricosus</name>
    <name type="common">Orbweaver spider</name>
    <name type="synonym">Epeira ventricosa</name>
    <dbReference type="NCBI Taxonomy" id="182803"/>
    <lineage>
        <taxon>Eukaryota</taxon>
        <taxon>Metazoa</taxon>
        <taxon>Ecdysozoa</taxon>
        <taxon>Arthropoda</taxon>
        <taxon>Chelicerata</taxon>
        <taxon>Arachnida</taxon>
        <taxon>Araneae</taxon>
        <taxon>Araneomorphae</taxon>
        <taxon>Entelegynae</taxon>
        <taxon>Araneoidea</taxon>
        <taxon>Araneidae</taxon>
        <taxon>Araneus</taxon>
    </lineage>
</organism>
<evidence type="ECO:0000313" key="2">
    <source>
        <dbReference type="Proteomes" id="UP000499080"/>
    </source>
</evidence>
<keyword evidence="2" id="KW-1185">Reference proteome</keyword>
<evidence type="ECO:0000313" key="1">
    <source>
        <dbReference type="EMBL" id="GBN95399.1"/>
    </source>
</evidence>
<dbReference type="AlphaFoldDB" id="A0A4Y2T7M3"/>
<proteinExistence type="predicted"/>
<protein>
    <submittedName>
        <fullName evidence="1">Uncharacterized protein</fullName>
    </submittedName>
</protein>
<sequence>MLLNFPFSSSPPGYHEFLDEKPPEKLSGSRFPDGYSNELPLLSTSFGKDLAVAKMAVRISISVSNCCQDDGSSLDSGYLGRAGETPLTFLFFLTINYLKYLHLSEYYFLKSIHRLM</sequence>
<dbReference type="Proteomes" id="UP000499080">
    <property type="component" value="Unassembled WGS sequence"/>
</dbReference>
<dbReference type="EMBL" id="BGPR01026010">
    <property type="protein sequence ID" value="GBN95399.1"/>
    <property type="molecule type" value="Genomic_DNA"/>
</dbReference>